<name>A0A8T4L754_9ARCH</name>
<dbReference type="AlphaFoldDB" id="A0A8T4L754"/>
<dbReference type="Proteomes" id="UP000675968">
    <property type="component" value="Unassembled WGS sequence"/>
</dbReference>
<feature type="domain" description="Nucleotidyl transferase" evidence="1">
    <location>
        <begin position="67"/>
        <end position="239"/>
    </location>
</feature>
<comment type="caution">
    <text evidence="2">The sequence shown here is derived from an EMBL/GenBank/DDBJ whole genome shotgun (WGS) entry which is preliminary data.</text>
</comment>
<organism evidence="2 3">
    <name type="scientific">Candidatus Iainarchaeum sp</name>
    <dbReference type="NCBI Taxonomy" id="3101447"/>
    <lineage>
        <taxon>Archaea</taxon>
        <taxon>Candidatus Iainarchaeota</taxon>
        <taxon>Candidatus Iainarchaeia</taxon>
        <taxon>Candidatus Iainarchaeales</taxon>
        <taxon>Candidatus Iainarchaeaceae</taxon>
        <taxon>Candidatus Iainarchaeum</taxon>
    </lineage>
</organism>
<evidence type="ECO:0000313" key="2">
    <source>
        <dbReference type="EMBL" id="MBS3061369.1"/>
    </source>
</evidence>
<evidence type="ECO:0000313" key="3">
    <source>
        <dbReference type="Proteomes" id="UP000675968"/>
    </source>
</evidence>
<reference evidence="2" key="1">
    <citation type="submission" date="2021-03" db="EMBL/GenBank/DDBJ databases">
        <authorList>
            <person name="Jaffe A."/>
        </authorList>
    </citation>
    <scope>NUCLEOTIDE SEQUENCE</scope>
    <source>
        <strain evidence="2">RIFCSPLOWO2_01_FULL_AR10_48_17</strain>
    </source>
</reference>
<dbReference type="Gene3D" id="3.90.550.10">
    <property type="entry name" value="Spore Coat Polysaccharide Biosynthesis Protein SpsA, Chain A"/>
    <property type="match status" value="1"/>
</dbReference>
<dbReference type="InterPro" id="IPR050486">
    <property type="entry name" value="Mannose-1P_guanyltransferase"/>
</dbReference>
<dbReference type="PANTHER" id="PTHR22572">
    <property type="entry name" value="SUGAR-1-PHOSPHATE GUANYL TRANSFERASE"/>
    <property type="match status" value="1"/>
</dbReference>
<proteinExistence type="predicted"/>
<dbReference type="InterPro" id="IPR029044">
    <property type="entry name" value="Nucleotide-diphossugar_trans"/>
</dbReference>
<reference evidence="2" key="2">
    <citation type="submission" date="2021-05" db="EMBL/GenBank/DDBJ databases">
        <title>Protein family content uncovers lineage relationships and bacterial pathway maintenance mechanisms in DPANN archaea.</title>
        <authorList>
            <person name="Castelle C.J."/>
            <person name="Meheust R."/>
            <person name="Jaffe A.L."/>
            <person name="Seitz K."/>
            <person name="Gong X."/>
            <person name="Baker B.J."/>
            <person name="Banfield J.F."/>
        </authorList>
    </citation>
    <scope>NUCLEOTIDE SEQUENCE</scope>
    <source>
        <strain evidence="2">RIFCSPLOWO2_01_FULL_AR10_48_17</strain>
    </source>
</reference>
<dbReference type="SUPFAM" id="SSF53448">
    <property type="entry name" value="Nucleotide-diphospho-sugar transferases"/>
    <property type="match status" value="1"/>
</dbReference>
<accession>A0A8T4L754</accession>
<dbReference type="EMBL" id="JAGVWC010000009">
    <property type="protein sequence ID" value="MBS3061369.1"/>
    <property type="molecule type" value="Genomic_DNA"/>
</dbReference>
<evidence type="ECO:0000259" key="1">
    <source>
        <dbReference type="Pfam" id="PF00483"/>
    </source>
</evidence>
<protein>
    <recommendedName>
        <fullName evidence="1">Nucleotidyl transferase domain-containing protein</fullName>
    </recommendedName>
</protein>
<dbReference type="InterPro" id="IPR005835">
    <property type="entry name" value="NTP_transferase_dom"/>
</dbReference>
<gene>
    <name evidence="2" type="ORF">J4215_02190</name>
</gene>
<dbReference type="Pfam" id="PF00483">
    <property type="entry name" value="NTP_transferase"/>
    <property type="match status" value="1"/>
</dbReference>
<sequence>MKEKISISLDSGTIASLDQSIDNKLIRNRSQAVEFVLAQYFDSKAPLKAVLLGGKLEESAKLLNLNKILDELAQAGVTELIVAGGKATERIFSEIQKHPFYSKKCMYLREDAPLGTAGAVKLAANYLQHAFIVTYLDVEFSMDLAKMVAFHKKSRGPATMAVTYVEGNNLTDYIRISGENISEFEYKSGRTTKLQNAAVYVFEPSILEELPSKGGLEKELFPQLAKEGKLRGFMFDTKWKHLEK</sequence>